<name>A0A813F483_POLGL</name>
<evidence type="ECO:0000313" key="2">
    <source>
        <dbReference type="EMBL" id="CAE8609207.1"/>
    </source>
</evidence>
<dbReference type="EMBL" id="CAJNNV010024254">
    <property type="protein sequence ID" value="CAE8609207.1"/>
    <property type="molecule type" value="Genomic_DNA"/>
</dbReference>
<keyword evidence="1" id="KW-0472">Membrane</keyword>
<dbReference type="Proteomes" id="UP000654075">
    <property type="component" value="Unassembled WGS sequence"/>
</dbReference>
<comment type="caution">
    <text evidence="2">The sequence shown here is derived from an EMBL/GenBank/DDBJ whole genome shotgun (WGS) entry which is preliminary data.</text>
</comment>
<feature type="transmembrane region" description="Helical" evidence="1">
    <location>
        <begin position="149"/>
        <end position="171"/>
    </location>
</feature>
<evidence type="ECO:0000313" key="3">
    <source>
        <dbReference type="Proteomes" id="UP000654075"/>
    </source>
</evidence>
<dbReference type="OrthoDB" id="10643340at2759"/>
<reference evidence="2" key="1">
    <citation type="submission" date="2021-02" db="EMBL/GenBank/DDBJ databases">
        <authorList>
            <person name="Dougan E. K."/>
            <person name="Rhodes N."/>
            <person name="Thang M."/>
            <person name="Chan C."/>
        </authorList>
    </citation>
    <scope>NUCLEOTIDE SEQUENCE</scope>
</reference>
<proteinExistence type="predicted"/>
<evidence type="ECO:0000256" key="1">
    <source>
        <dbReference type="SAM" id="Phobius"/>
    </source>
</evidence>
<gene>
    <name evidence="2" type="ORF">PGLA1383_LOCUS27026</name>
</gene>
<sequence length="194" mass="21232">MSPWDRYPVAPVVVVAAGETLCLTLQEFVPHPGYYYYYSGITLVDKAVGPDDPEPVDWVVLMNKTAQTTDSTTTATKAFSVVIPLGKEAEHATIQVKQWAEDFSWYYYACTDIKIVATAAEVPANADTCWDRAAEQCVVTDERKGILQMVVYGVWAIGLVAALVVVWSIVVSRSSGGMARRVTAEGDVESKESQ</sequence>
<organism evidence="2 3">
    <name type="scientific">Polarella glacialis</name>
    <name type="common">Dinoflagellate</name>
    <dbReference type="NCBI Taxonomy" id="89957"/>
    <lineage>
        <taxon>Eukaryota</taxon>
        <taxon>Sar</taxon>
        <taxon>Alveolata</taxon>
        <taxon>Dinophyceae</taxon>
        <taxon>Suessiales</taxon>
        <taxon>Suessiaceae</taxon>
        <taxon>Polarella</taxon>
    </lineage>
</organism>
<accession>A0A813F483</accession>
<keyword evidence="1" id="KW-0812">Transmembrane</keyword>
<dbReference type="AlphaFoldDB" id="A0A813F483"/>
<protein>
    <submittedName>
        <fullName evidence="2">Uncharacterized protein</fullName>
    </submittedName>
</protein>
<keyword evidence="3" id="KW-1185">Reference proteome</keyword>
<keyword evidence="1" id="KW-1133">Transmembrane helix</keyword>